<feature type="region of interest" description="Disordered" evidence="1">
    <location>
        <begin position="197"/>
        <end position="216"/>
    </location>
</feature>
<protein>
    <submittedName>
        <fullName evidence="2">Uncharacterized protein</fullName>
    </submittedName>
</protein>
<organism evidence="2 3">
    <name type="scientific">Tanacetum coccineum</name>
    <dbReference type="NCBI Taxonomy" id="301880"/>
    <lineage>
        <taxon>Eukaryota</taxon>
        <taxon>Viridiplantae</taxon>
        <taxon>Streptophyta</taxon>
        <taxon>Embryophyta</taxon>
        <taxon>Tracheophyta</taxon>
        <taxon>Spermatophyta</taxon>
        <taxon>Magnoliopsida</taxon>
        <taxon>eudicotyledons</taxon>
        <taxon>Gunneridae</taxon>
        <taxon>Pentapetalae</taxon>
        <taxon>asterids</taxon>
        <taxon>campanulids</taxon>
        <taxon>Asterales</taxon>
        <taxon>Asteraceae</taxon>
        <taxon>Asteroideae</taxon>
        <taxon>Anthemideae</taxon>
        <taxon>Anthemidinae</taxon>
        <taxon>Tanacetum</taxon>
    </lineage>
</organism>
<feature type="compositionally biased region" description="Basic residues" evidence="1">
    <location>
        <begin position="202"/>
        <end position="216"/>
    </location>
</feature>
<comment type="caution">
    <text evidence="2">The sequence shown here is derived from an EMBL/GenBank/DDBJ whole genome shotgun (WGS) entry which is preliminary data.</text>
</comment>
<name>A0ABQ5ILV4_9ASTR</name>
<proteinExistence type="predicted"/>
<sequence>MVFMTSSDLPYSRQILTDTFPPLSAALYILRIDLHSVELCRTVKHSVGTDRPRLPISGCRTARVGCLKRLTQFPMEEHWSEILKKESFKKLEGSRICIVKASILYRVDGDDFYENCDELWFIVINNPFWKPWVEKGYVTVQDISNEERFDGYYHNQLLIKKSTFKSVMDSLSDYTQFTVEQSTMSNKLCYLDAHPGTESLSKKSKKKSKNKKRRMD</sequence>
<dbReference type="Proteomes" id="UP001151760">
    <property type="component" value="Unassembled WGS sequence"/>
</dbReference>
<evidence type="ECO:0000313" key="3">
    <source>
        <dbReference type="Proteomes" id="UP001151760"/>
    </source>
</evidence>
<accession>A0ABQ5ILV4</accession>
<reference evidence="2" key="2">
    <citation type="submission" date="2022-01" db="EMBL/GenBank/DDBJ databases">
        <authorList>
            <person name="Yamashiro T."/>
            <person name="Shiraishi A."/>
            <person name="Satake H."/>
            <person name="Nakayama K."/>
        </authorList>
    </citation>
    <scope>NUCLEOTIDE SEQUENCE</scope>
</reference>
<dbReference type="EMBL" id="BQNB010020886">
    <property type="protein sequence ID" value="GJU00670.1"/>
    <property type="molecule type" value="Genomic_DNA"/>
</dbReference>
<gene>
    <name evidence="2" type="ORF">Tco_1111008</name>
</gene>
<keyword evidence="3" id="KW-1185">Reference proteome</keyword>
<evidence type="ECO:0000313" key="2">
    <source>
        <dbReference type="EMBL" id="GJU00670.1"/>
    </source>
</evidence>
<reference evidence="2" key="1">
    <citation type="journal article" date="2022" name="Int. J. Mol. Sci.">
        <title>Draft Genome of Tanacetum Coccineum: Genomic Comparison of Closely Related Tanacetum-Family Plants.</title>
        <authorList>
            <person name="Yamashiro T."/>
            <person name="Shiraishi A."/>
            <person name="Nakayama K."/>
            <person name="Satake H."/>
        </authorList>
    </citation>
    <scope>NUCLEOTIDE SEQUENCE</scope>
</reference>
<evidence type="ECO:0000256" key="1">
    <source>
        <dbReference type="SAM" id="MobiDB-lite"/>
    </source>
</evidence>